<feature type="domain" description="CWZF3/5/7 THD" evidence="2">
    <location>
        <begin position="10"/>
        <end position="65"/>
    </location>
</feature>
<organism evidence="3 4">
    <name type="scientific">Hibiscus sabdariffa</name>
    <name type="common">roselle</name>
    <dbReference type="NCBI Taxonomy" id="183260"/>
    <lineage>
        <taxon>Eukaryota</taxon>
        <taxon>Viridiplantae</taxon>
        <taxon>Streptophyta</taxon>
        <taxon>Embryophyta</taxon>
        <taxon>Tracheophyta</taxon>
        <taxon>Spermatophyta</taxon>
        <taxon>Magnoliopsida</taxon>
        <taxon>eudicotyledons</taxon>
        <taxon>Gunneridae</taxon>
        <taxon>Pentapetalae</taxon>
        <taxon>rosids</taxon>
        <taxon>malvids</taxon>
        <taxon>Malvales</taxon>
        <taxon>Malvaceae</taxon>
        <taxon>Malvoideae</taxon>
        <taxon>Hibiscus</taxon>
    </lineage>
</organism>
<comment type="caution">
    <text evidence="3">The sequence shown here is derived from an EMBL/GenBank/DDBJ whole genome shotgun (WGS) entry which is preliminary data.</text>
</comment>
<dbReference type="Pfam" id="PF14541">
    <property type="entry name" value="TAXi_C"/>
    <property type="match status" value="1"/>
</dbReference>
<dbReference type="PANTHER" id="PTHR46524:SF12">
    <property type="entry name" value="CW-TYPE DOMAIN-CONTAINING PROTEIN"/>
    <property type="match status" value="1"/>
</dbReference>
<evidence type="ECO:0000313" key="4">
    <source>
        <dbReference type="Proteomes" id="UP001396334"/>
    </source>
</evidence>
<dbReference type="Gene3D" id="2.40.70.10">
    <property type="entry name" value="Acid Proteases"/>
    <property type="match status" value="1"/>
</dbReference>
<reference evidence="3 4" key="1">
    <citation type="journal article" date="2024" name="G3 (Bethesda)">
        <title>Genome assembly of Hibiscus sabdariffa L. provides insights into metabolisms of medicinal natural products.</title>
        <authorList>
            <person name="Kim T."/>
        </authorList>
    </citation>
    <scope>NUCLEOTIDE SEQUENCE [LARGE SCALE GENOMIC DNA]</scope>
    <source>
        <strain evidence="3">TK-2024</strain>
        <tissue evidence="3">Old leaves</tissue>
    </source>
</reference>
<dbReference type="Proteomes" id="UP001396334">
    <property type="component" value="Unassembled WGS sequence"/>
</dbReference>
<sequence length="139" mass="15301">MGLRISVSTLLSSGFVFESNEIYFQAALKVLGVVVLLQTSNSESSGHGDMNQMQVYSTATKLCEVNQVPNIQETDLIVGHWTWSKYYHINVSGISVDGIMLDIPSDVWLYDPNGRTGGMILDTSSPLTWLVAPAYDKLI</sequence>
<dbReference type="InterPro" id="IPR032799">
    <property type="entry name" value="TAXi_C"/>
</dbReference>
<protein>
    <submittedName>
        <fullName evidence="3">Uncharacterized protein</fullName>
    </submittedName>
</protein>
<evidence type="ECO:0000259" key="1">
    <source>
        <dbReference type="Pfam" id="PF14541"/>
    </source>
</evidence>
<dbReference type="InterPro" id="IPR021109">
    <property type="entry name" value="Peptidase_aspartic_dom_sf"/>
</dbReference>
<dbReference type="SUPFAM" id="SSF50630">
    <property type="entry name" value="Acid proteases"/>
    <property type="match status" value="1"/>
</dbReference>
<dbReference type="Pfam" id="PF24756">
    <property type="entry name" value="THD_CWZF3-5-7"/>
    <property type="match status" value="1"/>
</dbReference>
<evidence type="ECO:0000313" key="3">
    <source>
        <dbReference type="EMBL" id="KAK8989357.1"/>
    </source>
</evidence>
<evidence type="ECO:0000259" key="2">
    <source>
        <dbReference type="Pfam" id="PF24756"/>
    </source>
</evidence>
<gene>
    <name evidence="3" type="ORF">V6N11_063789</name>
</gene>
<name>A0ABR2PLZ7_9ROSI</name>
<proteinExistence type="predicted"/>
<dbReference type="InterPro" id="IPR055300">
    <property type="entry name" value="CWZF3/5/7"/>
</dbReference>
<dbReference type="PANTHER" id="PTHR46524">
    <property type="entry name" value="CW-TYPE ZINC FINGER"/>
    <property type="match status" value="1"/>
</dbReference>
<feature type="domain" description="Xylanase inhibitor C-terminal" evidence="1">
    <location>
        <begin position="87"/>
        <end position="138"/>
    </location>
</feature>
<dbReference type="InterPro" id="IPR056406">
    <property type="entry name" value="THD_CWZF3/5/7"/>
</dbReference>
<accession>A0ABR2PLZ7</accession>
<dbReference type="EMBL" id="JBBPBN010000056">
    <property type="protein sequence ID" value="KAK8989357.1"/>
    <property type="molecule type" value="Genomic_DNA"/>
</dbReference>
<keyword evidence="4" id="KW-1185">Reference proteome</keyword>